<dbReference type="PANTHER" id="PTHR30244:SF34">
    <property type="entry name" value="DTDP-4-AMINO-4,6-DIDEOXYGALACTOSE TRANSAMINASE"/>
    <property type="match status" value="1"/>
</dbReference>
<evidence type="ECO:0000256" key="2">
    <source>
        <dbReference type="RuleBase" id="RU004508"/>
    </source>
</evidence>
<organism evidence="3 4">
    <name type="scientific">Candidatus Hydrogenosomobacter endosymbioticus</name>
    <dbReference type="NCBI Taxonomy" id="2558174"/>
    <lineage>
        <taxon>Bacteria</taxon>
        <taxon>Pseudomonadati</taxon>
        <taxon>Pseudomonadota</taxon>
        <taxon>Alphaproteobacteria</taxon>
        <taxon>Holosporales</taxon>
        <taxon>Holosporaceae</taxon>
        <taxon>Candidatus Hydrogenosomobacter</taxon>
    </lineage>
</organism>
<proteinExistence type="inferred from homology"/>
<reference evidence="3" key="1">
    <citation type="submission" date="2021-10" db="EMBL/GenBank/DDBJ databases">
        <title>Genome Sequence of The Candidatus Hydrogeosomobacter endosymbioticus, an Intracellular Bacterial Symbiont of the Anaerobic Ciliate GW7.</title>
        <authorList>
            <person name="Shiohama Y."/>
            <person name="Shinzato N."/>
        </authorList>
    </citation>
    <scope>NUCLEOTIDE SEQUENCE [LARGE SCALE GENOMIC DNA]</scope>
    <source>
        <strain evidence="3">200920</strain>
    </source>
</reference>
<keyword evidence="3" id="KW-0808">Transferase</keyword>
<name>A0ABM7V8T3_9PROT</name>
<keyword evidence="2" id="KW-0663">Pyridoxal phosphate</keyword>
<dbReference type="InterPro" id="IPR015424">
    <property type="entry name" value="PyrdxlP-dep_Trfase"/>
</dbReference>
<protein>
    <submittedName>
        <fullName evidence="3">Pyridoxal phosphate-dependent aminotransferase</fullName>
    </submittedName>
</protein>
<keyword evidence="3" id="KW-0032">Aminotransferase</keyword>
<sequence length="385" mass="42678">MDKNVKYRIHLSPPHLSGTETEMVARAMESGYIAPLGPFVDEFEEKFCKYTGYPYALAVSSGTAALHLALLASGVSRGDIVFSPSMTFIGGVSPVYFCSAKAWFFDSDESWTIDVNLVKEKLFAVEKSGADKPKAIIATDIYGMACDYEALCQIEKDFGVNVIVDAAESLGASDRYGKRNSPKTAFYSFNGNKIITTSSGGMLASHDKNLIDYAKHLSRQAREPYPYYQHNTIGHNYRMSNILAAIGIAQLSDIEARIERKKTIFQRYKNALGTIPGVEFMPCGVYGESNYWLSVIILNSESRISPEFLRVTLEEKGIETRPVWKPMHLQPVFSGAKFFSKFELGANPPICEIAFERGLCLPSGCGLSEAEQEFVISSIQKALYK</sequence>
<dbReference type="Proteomes" id="UP001320209">
    <property type="component" value="Chromosome"/>
</dbReference>
<dbReference type="InterPro" id="IPR000653">
    <property type="entry name" value="DegT/StrS_aminotransferase"/>
</dbReference>
<dbReference type="GO" id="GO:0008483">
    <property type="term" value="F:transaminase activity"/>
    <property type="evidence" value="ECO:0007669"/>
    <property type="project" value="UniProtKB-KW"/>
</dbReference>
<dbReference type="PIRSF" id="PIRSF000390">
    <property type="entry name" value="PLP_StrS"/>
    <property type="match status" value="1"/>
</dbReference>
<evidence type="ECO:0000256" key="1">
    <source>
        <dbReference type="ARBA" id="ARBA00037999"/>
    </source>
</evidence>
<dbReference type="InterPro" id="IPR015421">
    <property type="entry name" value="PyrdxlP-dep_Trfase_major"/>
</dbReference>
<dbReference type="CDD" id="cd00616">
    <property type="entry name" value="AHBA_syn"/>
    <property type="match status" value="1"/>
</dbReference>
<dbReference type="Pfam" id="PF01041">
    <property type="entry name" value="DegT_DnrJ_EryC1"/>
    <property type="match status" value="1"/>
</dbReference>
<accession>A0ABM7V8T3</accession>
<dbReference type="SUPFAM" id="SSF53383">
    <property type="entry name" value="PLP-dependent transferases"/>
    <property type="match status" value="1"/>
</dbReference>
<dbReference type="InterPro" id="IPR015422">
    <property type="entry name" value="PyrdxlP-dep_Trfase_small"/>
</dbReference>
<dbReference type="Gene3D" id="3.40.640.10">
    <property type="entry name" value="Type I PLP-dependent aspartate aminotransferase-like (Major domain)"/>
    <property type="match status" value="1"/>
</dbReference>
<dbReference type="EMBL" id="AP025225">
    <property type="protein sequence ID" value="BDB96185.1"/>
    <property type="molecule type" value="Genomic_DNA"/>
</dbReference>
<evidence type="ECO:0000313" key="3">
    <source>
        <dbReference type="EMBL" id="BDB96185.1"/>
    </source>
</evidence>
<gene>
    <name evidence="3" type="ORF">HYD_3180</name>
</gene>
<dbReference type="RefSeq" id="WP_236865698.1">
    <property type="nucleotide sequence ID" value="NZ_AP025225.1"/>
</dbReference>
<dbReference type="PANTHER" id="PTHR30244">
    <property type="entry name" value="TRANSAMINASE"/>
    <property type="match status" value="1"/>
</dbReference>
<evidence type="ECO:0000313" key="4">
    <source>
        <dbReference type="Proteomes" id="UP001320209"/>
    </source>
</evidence>
<comment type="similarity">
    <text evidence="1 2">Belongs to the DegT/DnrJ/EryC1 family.</text>
</comment>
<keyword evidence="4" id="KW-1185">Reference proteome</keyword>
<dbReference type="Gene3D" id="3.90.1150.10">
    <property type="entry name" value="Aspartate Aminotransferase, domain 1"/>
    <property type="match status" value="1"/>
</dbReference>